<evidence type="ECO:0000256" key="1">
    <source>
        <dbReference type="SAM" id="MobiDB-lite"/>
    </source>
</evidence>
<organism evidence="2 3">
    <name type="scientific">Phascolomyces articulosus</name>
    <dbReference type="NCBI Taxonomy" id="60185"/>
    <lineage>
        <taxon>Eukaryota</taxon>
        <taxon>Fungi</taxon>
        <taxon>Fungi incertae sedis</taxon>
        <taxon>Mucoromycota</taxon>
        <taxon>Mucoromycotina</taxon>
        <taxon>Mucoromycetes</taxon>
        <taxon>Mucorales</taxon>
        <taxon>Lichtheimiaceae</taxon>
        <taxon>Phascolomyces</taxon>
    </lineage>
</organism>
<proteinExistence type="predicted"/>
<feature type="compositionally biased region" description="Polar residues" evidence="1">
    <location>
        <begin position="231"/>
        <end position="242"/>
    </location>
</feature>
<comment type="caution">
    <text evidence="2">The sequence shown here is derived from an EMBL/GenBank/DDBJ whole genome shotgun (WGS) entry which is preliminary data.</text>
</comment>
<evidence type="ECO:0000313" key="3">
    <source>
        <dbReference type="Proteomes" id="UP001209540"/>
    </source>
</evidence>
<dbReference type="AlphaFoldDB" id="A0AAD5KIA4"/>
<feature type="region of interest" description="Disordered" evidence="1">
    <location>
        <begin position="220"/>
        <end position="258"/>
    </location>
</feature>
<gene>
    <name evidence="2" type="ORF">BDA99DRAFT_500798</name>
</gene>
<dbReference type="Proteomes" id="UP001209540">
    <property type="component" value="Unassembled WGS sequence"/>
</dbReference>
<sequence length="270" mass="31305">MTTPFRIDTDNWKPLSTTDSFSEDLIRQFDLKRALLHSSHDQDKDNSNHVIIQQKDITMVENVNDIDDGDNNEPVTLTNRKDPLKYTFLNDLPPLSSTEEAAIVVGDRSYNNIDATTTSFRGQPSTHNNEPSNTIMKKQQQQQQQISNNNRNLLRKSSQFFRQHFMKIKTNHSHYYYRKESPVPSTITTTDGSSVEPNHHMVLQYPPRPLHYSSDIHPPADKEAKRRSLPTFGSNSNTATTTMKRKQQRPNSYQLDKRRSSFIFRNLLKQ</sequence>
<dbReference type="EMBL" id="JAIXMP010000006">
    <property type="protein sequence ID" value="KAI9271710.1"/>
    <property type="molecule type" value="Genomic_DNA"/>
</dbReference>
<name>A0AAD5KIA4_9FUNG</name>
<keyword evidence="3" id="KW-1185">Reference proteome</keyword>
<reference evidence="2" key="1">
    <citation type="journal article" date="2022" name="IScience">
        <title>Evolution of zygomycete secretomes and the origins of terrestrial fungal ecologies.</title>
        <authorList>
            <person name="Chang Y."/>
            <person name="Wang Y."/>
            <person name="Mondo S."/>
            <person name="Ahrendt S."/>
            <person name="Andreopoulos W."/>
            <person name="Barry K."/>
            <person name="Beard J."/>
            <person name="Benny G.L."/>
            <person name="Blankenship S."/>
            <person name="Bonito G."/>
            <person name="Cuomo C."/>
            <person name="Desiro A."/>
            <person name="Gervers K.A."/>
            <person name="Hundley H."/>
            <person name="Kuo A."/>
            <person name="LaButti K."/>
            <person name="Lang B.F."/>
            <person name="Lipzen A."/>
            <person name="O'Donnell K."/>
            <person name="Pangilinan J."/>
            <person name="Reynolds N."/>
            <person name="Sandor L."/>
            <person name="Smith M.E."/>
            <person name="Tsang A."/>
            <person name="Grigoriev I.V."/>
            <person name="Stajich J.E."/>
            <person name="Spatafora J.W."/>
        </authorList>
    </citation>
    <scope>NUCLEOTIDE SEQUENCE</scope>
    <source>
        <strain evidence="2">RSA 2281</strain>
    </source>
</reference>
<evidence type="ECO:0000313" key="2">
    <source>
        <dbReference type="EMBL" id="KAI9271710.1"/>
    </source>
</evidence>
<accession>A0AAD5KIA4</accession>
<protein>
    <submittedName>
        <fullName evidence="2">Uncharacterized protein</fullName>
    </submittedName>
</protein>
<reference evidence="2" key="2">
    <citation type="submission" date="2023-02" db="EMBL/GenBank/DDBJ databases">
        <authorList>
            <consortium name="DOE Joint Genome Institute"/>
            <person name="Mondo S.J."/>
            <person name="Chang Y."/>
            <person name="Wang Y."/>
            <person name="Ahrendt S."/>
            <person name="Andreopoulos W."/>
            <person name="Barry K."/>
            <person name="Beard J."/>
            <person name="Benny G.L."/>
            <person name="Blankenship S."/>
            <person name="Bonito G."/>
            <person name="Cuomo C."/>
            <person name="Desiro A."/>
            <person name="Gervers K.A."/>
            <person name="Hundley H."/>
            <person name="Kuo A."/>
            <person name="LaButti K."/>
            <person name="Lang B.F."/>
            <person name="Lipzen A."/>
            <person name="O'Donnell K."/>
            <person name="Pangilinan J."/>
            <person name="Reynolds N."/>
            <person name="Sandor L."/>
            <person name="Smith M.W."/>
            <person name="Tsang A."/>
            <person name="Grigoriev I.V."/>
            <person name="Stajich J.E."/>
            <person name="Spatafora J.W."/>
        </authorList>
    </citation>
    <scope>NUCLEOTIDE SEQUENCE</scope>
    <source>
        <strain evidence="2">RSA 2281</strain>
    </source>
</reference>